<dbReference type="Gene3D" id="1.10.287.130">
    <property type="match status" value="1"/>
</dbReference>
<dbReference type="EC" id="2.7.13.3" evidence="2"/>
<dbReference type="RefSeq" id="WP_214621546.1">
    <property type="nucleotide sequence ID" value="NZ_JAHGAW010000001.1"/>
</dbReference>
<comment type="caution">
    <text evidence="7">The sequence shown here is derived from an EMBL/GenBank/DDBJ whole genome shotgun (WGS) entry which is preliminary data.</text>
</comment>
<name>A0A9X1D9I4_9SPHN</name>
<gene>
    <name evidence="7" type="ORF">KK488_02590</name>
</gene>
<dbReference type="Gene3D" id="3.30.565.10">
    <property type="entry name" value="Histidine kinase-like ATPase, C-terminal domain"/>
    <property type="match status" value="1"/>
</dbReference>
<dbReference type="AlphaFoldDB" id="A0A9X1D9I4"/>
<keyword evidence="8" id="KW-1185">Reference proteome</keyword>
<protein>
    <recommendedName>
        <fullName evidence="2">histidine kinase</fullName>
        <ecNumber evidence="2">2.7.13.3</ecNumber>
    </recommendedName>
</protein>
<comment type="catalytic activity">
    <reaction evidence="1">
        <text>ATP + protein L-histidine = ADP + protein N-phospho-L-histidine.</text>
        <dbReference type="EC" id="2.7.13.3"/>
    </reaction>
</comment>
<keyword evidence="3" id="KW-0808">Transferase</keyword>
<evidence type="ECO:0000256" key="5">
    <source>
        <dbReference type="ARBA" id="ARBA00023012"/>
    </source>
</evidence>
<accession>A0A9X1D9I4</accession>
<dbReference type="SUPFAM" id="SSF47384">
    <property type="entry name" value="Homodimeric domain of signal transducing histidine kinase"/>
    <property type="match status" value="1"/>
</dbReference>
<dbReference type="InterPro" id="IPR003594">
    <property type="entry name" value="HATPase_dom"/>
</dbReference>
<dbReference type="PRINTS" id="PR00344">
    <property type="entry name" value="BCTRLSENSOR"/>
</dbReference>
<dbReference type="GO" id="GO:0000155">
    <property type="term" value="F:phosphorelay sensor kinase activity"/>
    <property type="evidence" value="ECO:0007669"/>
    <property type="project" value="InterPro"/>
</dbReference>
<dbReference type="Proteomes" id="UP001138757">
    <property type="component" value="Unassembled WGS sequence"/>
</dbReference>
<dbReference type="PANTHER" id="PTHR43711:SF26">
    <property type="entry name" value="SENSOR HISTIDINE KINASE RCSC"/>
    <property type="match status" value="1"/>
</dbReference>
<dbReference type="InterPro" id="IPR004358">
    <property type="entry name" value="Sig_transdc_His_kin-like_C"/>
</dbReference>
<evidence type="ECO:0000256" key="2">
    <source>
        <dbReference type="ARBA" id="ARBA00012438"/>
    </source>
</evidence>
<evidence type="ECO:0000256" key="1">
    <source>
        <dbReference type="ARBA" id="ARBA00000085"/>
    </source>
</evidence>
<dbReference type="PANTHER" id="PTHR43711">
    <property type="entry name" value="TWO-COMPONENT HISTIDINE KINASE"/>
    <property type="match status" value="1"/>
</dbReference>
<reference evidence="7" key="1">
    <citation type="submission" date="2021-05" db="EMBL/GenBank/DDBJ databases">
        <title>Genome of Sphingobium sp. strain.</title>
        <authorList>
            <person name="Fan R."/>
        </authorList>
    </citation>
    <scope>NUCLEOTIDE SEQUENCE</scope>
    <source>
        <strain evidence="7">H33</strain>
    </source>
</reference>
<evidence type="ECO:0000259" key="6">
    <source>
        <dbReference type="PROSITE" id="PS50109"/>
    </source>
</evidence>
<dbReference type="InterPro" id="IPR005467">
    <property type="entry name" value="His_kinase_dom"/>
</dbReference>
<organism evidence="7 8">
    <name type="scientific">Sphingobium nicotianae</name>
    <dbReference type="NCBI Taxonomy" id="2782607"/>
    <lineage>
        <taxon>Bacteria</taxon>
        <taxon>Pseudomonadati</taxon>
        <taxon>Pseudomonadota</taxon>
        <taxon>Alphaproteobacteria</taxon>
        <taxon>Sphingomonadales</taxon>
        <taxon>Sphingomonadaceae</taxon>
        <taxon>Sphingobium</taxon>
    </lineage>
</organism>
<feature type="domain" description="Histidine kinase" evidence="6">
    <location>
        <begin position="243"/>
        <end position="459"/>
    </location>
</feature>
<keyword evidence="5" id="KW-0902">Two-component regulatory system</keyword>
<dbReference type="EMBL" id="JAHGAW010000001">
    <property type="protein sequence ID" value="MBT2185826.1"/>
    <property type="molecule type" value="Genomic_DNA"/>
</dbReference>
<dbReference type="PROSITE" id="PS50109">
    <property type="entry name" value="HIS_KIN"/>
    <property type="match status" value="1"/>
</dbReference>
<dbReference type="InterPro" id="IPR036097">
    <property type="entry name" value="HisK_dim/P_sf"/>
</dbReference>
<dbReference type="InterPro" id="IPR036890">
    <property type="entry name" value="HATPase_C_sf"/>
</dbReference>
<evidence type="ECO:0000256" key="4">
    <source>
        <dbReference type="ARBA" id="ARBA00022777"/>
    </source>
</evidence>
<dbReference type="InterPro" id="IPR050736">
    <property type="entry name" value="Sensor_HK_Regulatory"/>
</dbReference>
<evidence type="ECO:0000313" key="7">
    <source>
        <dbReference type="EMBL" id="MBT2185826.1"/>
    </source>
</evidence>
<dbReference type="SMART" id="SM00387">
    <property type="entry name" value="HATPase_c"/>
    <property type="match status" value="1"/>
</dbReference>
<sequence>MSALPAVDAPVQATLDADGRLVAADEALLALQVEAGGDPNGLLVIPALAALVRLVQRLRIPISRGVEVAQGETDISMWVQLRPDDEGMALAIVDWQARTPRRAPEDVPAIHLAVAGDEGHGWNWQVDTRLRFRTVDQDAEELGHEPPRIGDPLTAYFQLDTRDDTAMPLLEALALRLPFCNQSAILRADAAIAYRISGAPLFDNGGALMGYRGRAVRIDEVPAPAPQPEAEVVHIFGPDLGRRLDQALRQPLGRIIANASTISGQLEGPLRQDYAEYAADIAAAGRHLLELVDDLADLQAIERPGFTTAQEEVDLADLARRAAGLLNVRANARRVRIQTPPLGERAPARAEYRRVLQILVNLIGNAVRHSPEDSIIWVRVDDEAGRARAIVADQGGGIASEDHERIFERFERLGLAGGEGSGLGLYISRKLARAMGGDVTVDSAMGQGARFTLDLPGWTA</sequence>
<evidence type="ECO:0000313" key="8">
    <source>
        <dbReference type="Proteomes" id="UP001138757"/>
    </source>
</evidence>
<dbReference type="SUPFAM" id="SSF55874">
    <property type="entry name" value="ATPase domain of HSP90 chaperone/DNA topoisomerase II/histidine kinase"/>
    <property type="match status" value="1"/>
</dbReference>
<proteinExistence type="predicted"/>
<keyword evidence="4 7" id="KW-0418">Kinase</keyword>
<dbReference type="Pfam" id="PF02518">
    <property type="entry name" value="HATPase_c"/>
    <property type="match status" value="1"/>
</dbReference>
<evidence type="ECO:0000256" key="3">
    <source>
        <dbReference type="ARBA" id="ARBA00022679"/>
    </source>
</evidence>